<reference evidence="1 2" key="1">
    <citation type="submission" date="2015-11" db="EMBL/GenBank/DDBJ databases">
        <title>Draft Genome Sequence of the Strain BR 10423 (Rhizobium sp.) isolated from nodules of Mimosa pudica.</title>
        <authorList>
            <person name="Barauna A.C."/>
            <person name="Zilli J.E."/>
            <person name="Simoes-Araujo J.L."/>
            <person name="Reis V.M."/>
            <person name="James E.K."/>
            <person name="Reis F.B.Jr."/>
            <person name="Rouws L.F."/>
            <person name="Passos S.R."/>
            <person name="Gois S.R."/>
        </authorList>
    </citation>
    <scope>NUCLEOTIDE SEQUENCE [LARGE SCALE GENOMIC DNA]</scope>
    <source>
        <strain evidence="1 2">BR10423</strain>
    </source>
</reference>
<proteinExistence type="predicted"/>
<protein>
    <submittedName>
        <fullName evidence="1">Uncharacterized protein</fullName>
    </submittedName>
</protein>
<keyword evidence="2" id="KW-1185">Reference proteome</keyword>
<dbReference type="Proteomes" id="UP000068164">
    <property type="component" value="Unassembled WGS sequence"/>
</dbReference>
<comment type="caution">
    <text evidence="1">The sequence shown here is derived from an EMBL/GenBank/DDBJ whole genome shotgun (WGS) entry which is preliminary data.</text>
</comment>
<sequence length="128" mass="14265">MRQKNVRIYRNPERGESVKVTWGEGGENDYSDVNAAATALGCSAEWLEQNLKTSFLTSVGISELDLYWDDSMWRSDTSSRSFTIKDRVSLFGEITAVDDEKGEVTIRINGAPVTVTLSNENVVLLARN</sequence>
<dbReference type="OrthoDB" id="8385692at2"/>
<evidence type="ECO:0000313" key="1">
    <source>
        <dbReference type="EMBL" id="KWV57193.1"/>
    </source>
</evidence>
<dbReference type="EMBL" id="LNCD01000031">
    <property type="protein sequence ID" value="KWV57193.1"/>
    <property type="molecule type" value="Genomic_DNA"/>
</dbReference>
<dbReference type="RefSeq" id="WP_062368878.1">
    <property type="nucleotide sequence ID" value="NZ_LNCD01000031.1"/>
</dbReference>
<name>A0A109JY38_9HYPH</name>
<evidence type="ECO:0000313" key="2">
    <source>
        <dbReference type="Proteomes" id="UP000068164"/>
    </source>
</evidence>
<accession>A0A109JY38</accession>
<dbReference type="AlphaFoldDB" id="A0A109JY38"/>
<organism evidence="1 2">
    <name type="scientific">Rhizobium altiplani</name>
    <dbReference type="NCBI Taxonomy" id="1864509"/>
    <lineage>
        <taxon>Bacteria</taxon>
        <taxon>Pseudomonadati</taxon>
        <taxon>Pseudomonadota</taxon>
        <taxon>Alphaproteobacteria</taxon>
        <taxon>Hyphomicrobiales</taxon>
        <taxon>Rhizobiaceae</taxon>
        <taxon>Rhizobium/Agrobacterium group</taxon>
        <taxon>Rhizobium</taxon>
    </lineage>
</organism>
<gene>
    <name evidence="1" type="ORF">AS026_31675</name>
</gene>